<dbReference type="InterPro" id="IPR045857">
    <property type="entry name" value="O16G_dom_2"/>
</dbReference>
<dbReference type="Gene3D" id="3.90.400.10">
    <property type="entry name" value="Oligo-1,6-glucosidase, Domain 2"/>
    <property type="match status" value="1"/>
</dbReference>
<dbReference type="GO" id="GO:0016798">
    <property type="term" value="F:hydrolase activity, acting on glycosyl bonds"/>
    <property type="evidence" value="ECO:0007669"/>
    <property type="project" value="UniProtKB-KW"/>
</dbReference>
<dbReference type="Pfam" id="PF00128">
    <property type="entry name" value="Alpha-amylase"/>
    <property type="match status" value="1"/>
</dbReference>
<dbReference type="SUPFAM" id="SSF51445">
    <property type="entry name" value="(Trans)glycosidases"/>
    <property type="match status" value="1"/>
</dbReference>
<dbReference type="SMART" id="SM00642">
    <property type="entry name" value="Aamy"/>
    <property type="match status" value="1"/>
</dbReference>
<accession>A0A366SI86</accession>
<dbReference type="InterPro" id="IPR013783">
    <property type="entry name" value="Ig-like_fold"/>
</dbReference>
<keyword evidence="2" id="KW-0326">Glycosidase</keyword>
<dbReference type="Gene3D" id="2.60.40.10">
    <property type="entry name" value="Immunoglobulins"/>
    <property type="match status" value="1"/>
</dbReference>
<proteinExistence type="predicted"/>
<dbReference type="PANTHER" id="PTHR10357">
    <property type="entry name" value="ALPHA-AMYLASE FAMILY MEMBER"/>
    <property type="match status" value="1"/>
</dbReference>
<evidence type="ECO:0000313" key="5">
    <source>
        <dbReference type="Proteomes" id="UP000252800"/>
    </source>
</evidence>
<dbReference type="RefSeq" id="WP_113784065.1">
    <property type="nucleotide sequence ID" value="NZ_KZ845740.1"/>
</dbReference>
<dbReference type="InterPro" id="IPR006047">
    <property type="entry name" value="GH13_cat_dom"/>
</dbReference>
<dbReference type="Proteomes" id="UP000252800">
    <property type="component" value="Unassembled WGS sequence"/>
</dbReference>
<dbReference type="EMBL" id="LEOY01000003">
    <property type="protein sequence ID" value="RBR31132.1"/>
    <property type="molecule type" value="Genomic_DNA"/>
</dbReference>
<dbReference type="AlphaFoldDB" id="A0A366SI86"/>
<gene>
    <name evidence="4" type="ORF">EB18_00605</name>
</gene>
<dbReference type="CDD" id="cd11338">
    <property type="entry name" value="AmyAc_CMD"/>
    <property type="match status" value="1"/>
</dbReference>
<dbReference type="InterPro" id="IPR017853">
    <property type="entry name" value="GH"/>
</dbReference>
<dbReference type="GO" id="GO:0005975">
    <property type="term" value="P:carbohydrate metabolic process"/>
    <property type="evidence" value="ECO:0007669"/>
    <property type="project" value="InterPro"/>
</dbReference>
<comment type="caution">
    <text evidence="4">The sequence shown here is derived from an EMBL/GenBank/DDBJ whole genome shotgun (WGS) entry which is preliminary data.</text>
</comment>
<keyword evidence="1" id="KW-0378">Hydrolase</keyword>
<evidence type="ECO:0000313" key="4">
    <source>
        <dbReference type="EMBL" id="RBR31132.1"/>
    </source>
</evidence>
<dbReference type="PANTHER" id="PTHR10357:SF210">
    <property type="entry name" value="MALTODEXTRIN GLUCOSIDASE"/>
    <property type="match status" value="1"/>
</dbReference>
<reference evidence="4 5" key="1">
    <citation type="submission" date="2015-06" db="EMBL/GenBank/DDBJ databases">
        <title>The Genome Sequence of Enterococcus cecorum 170AEA1.</title>
        <authorList>
            <consortium name="The Broad Institute Genomics Platform"/>
            <consortium name="The Broad Institute Genome Sequencing Center for Infectious Disease"/>
            <person name="Earl A.M."/>
            <person name="Van Tyne D."/>
            <person name="Lebreton F."/>
            <person name="Saavedra J.T."/>
            <person name="Gilmore M.S."/>
            <person name="Manson McGuire A."/>
            <person name="Clock S."/>
            <person name="Crupain M."/>
            <person name="Rangan U."/>
            <person name="Young S."/>
            <person name="Abouelleil A."/>
            <person name="Cao P."/>
            <person name="Chapman S.B."/>
            <person name="Griggs A."/>
            <person name="Priest M."/>
            <person name="Shea T."/>
            <person name="Wortman J."/>
            <person name="Nusbaum C."/>
            <person name="Birren B."/>
        </authorList>
    </citation>
    <scope>NUCLEOTIDE SEQUENCE [LARGE SCALE GENOMIC DNA]</scope>
    <source>
        <strain evidence="4 5">170AEA1</strain>
    </source>
</reference>
<name>A0A366SI86_9ENTE</name>
<sequence>MEIYYNPWSSKYKRPFGAVEKGKVVSFTIRVSGLDVPRVSLAIHKDGHENQKIDMHLVGKDLYQCQYQLGKNAGLYYYSFEIIYQENGQARSVYYGSNELGGVGQIYDCAEAVWDYQLTCFNQKDAAPKWYRESVFYQIFPDRFYNGNENGVINQPKPNSFIYGQTQDEPMYIKNSDGEVVRWDFYGGNLKGIMKKIPYLKKLGVNALYLNPIFEARSNHRYDTADYFKIDSVLGTEEDFELLVNELHKNEMHLILDGVFSHVGRHSQYFNYDGAYGKHNGAARNPHSLYFSWFEFDHYPDRYRSWWGIKDLPQINKEDESFQDFIFKADESVVAHWLDKGIDGWRLDVADELPDEFIQGIRHQLNHFKDKVLIGEVWEDASNKVSYNTRRKYILGDHLHSVMNYPFRDAVLALLNHQKTPKQIAHRFMQLYENYPRDIFYNLFNNLGTHDTERIATMLHEDVKKLEQAVAMMMYVPGVPCVYYGDEAGLTGGKDPQNRKFYPWESVNEASYQIYHRWISHRNAQKVLIDGEFALFYDENIFGIVRFNQNEMSILLLLNLSSVNQTVKLEQLTTLNLPDEQLQIFTKLVRDVVLLPHTTEFITK</sequence>
<dbReference type="Gene3D" id="3.20.20.80">
    <property type="entry name" value="Glycosidases"/>
    <property type="match status" value="1"/>
</dbReference>
<protein>
    <recommendedName>
        <fullName evidence="3">Glycosyl hydrolase family 13 catalytic domain-containing protein</fullName>
    </recommendedName>
</protein>
<organism evidence="4 5">
    <name type="scientific">Enterococcus cecorum</name>
    <dbReference type="NCBI Taxonomy" id="44008"/>
    <lineage>
        <taxon>Bacteria</taxon>
        <taxon>Bacillati</taxon>
        <taxon>Bacillota</taxon>
        <taxon>Bacilli</taxon>
        <taxon>Lactobacillales</taxon>
        <taxon>Enterococcaceae</taxon>
        <taxon>Enterococcus</taxon>
    </lineage>
</organism>
<evidence type="ECO:0000259" key="3">
    <source>
        <dbReference type="SMART" id="SM00642"/>
    </source>
</evidence>
<evidence type="ECO:0000256" key="1">
    <source>
        <dbReference type="ARBA" id="ARBA00022801"/>
    </source>
</evidence>
<evidence type="ECO:0000256" key="2">
    <source>
        <dbReference type="ARBA" id="ARBA00023295"/>
    </source>
</evidence>
<feature type="domain" description="Glycosyl hydrolase family 13 catalytic" evidence="3">
    <location>
        <begin position="138"/>
        <end position="522"/>
    </location>
</feature>